<reference evidence="1" key="1">
    <citation type="submission" date="2024-05" db="EMBL/GenBank/DDBJ databases">
        <title>Planctomycetes of the genus Singulisphaera possess chitinolytic capabilities.</title>
        <authorList>
            <person name="Ivanova A."/>
        </authorList>
    </citation>
    <scope>NUCLEOTIDE SEQUENCE</scope>
    <source>
        <strain evidence="1">Ch08T</strain>
    </source>
</reference>
<dbReference type="AlphaFoldDB" id="A0AAU7CQ45"/>
<accession>A0AAU7CQ45</accession>
<gene>
    <name evidence="1" type="ORF">V5E97_15395</name>
</gene>
<sequence length="73" mass="8277">MAILQGYLFWTQQGRRIGLNDASERLNIDANFDDMGLTEKYRPRKELFAGDSANSDWHFLAAGPALPGEMKYP</sequence>
<proteinExistence type="predicted"/>
<protein>
    <submittedName>
        <fullName evidence="1">Uncharacterized protein</fullName>
    </submittedName>
</protein>
<dbReference type="RefSeq" id="WP_406700208.1">
    <property type="nucleotide sequence ID" value="NZ_CP155447.1"/>
</dbReference>
<evidence type="ECO:0000313" key="1">
    <source>
        <dbReference type="EMBL" id="XBH07371.1"/>
    </source>
</evidence>
<name>A0AAU7CQ45_9BACT</name>
<organism evidence="1">
    <name type="scientific">Singulisphaera sp. Ch08</name>
    <dbReference type="NCBI Taxonomy" id="3120278"/>
    <lineage>
        <taxon>Bacteria</taxon>
        <taxon>Pseudomonadati</taxon>
        <taxon>Planctomycetota</taxon>
        <taxon>Planctomycetia</taxon>
        <taxon>Isosphaerales</taxon>
        <taxon>Isosphaeraceae</taxon>
        <taxon>Singulisphaera</taxon>
    </lineage>
</organism>
<dbReference type="EMBL" id="CP155447">
    <property type="protein sequence ID" value="XBH07371.1"/>
    <property type="molecule type" value="Genomic_DNA"/>
</dbReference>